<dbReference type="Pfam" id="PF00128">
    <property type="entry name" value="Alpha-amylase"/>
    <property type="match status" value="1"/>
</dbReference>
<dbReference type="GO" id="GO:0008788">
    <property type="term" value="F:alpha,alpha-phosphotrehalase activity"/>
    <property type="evidence" value="ECO:0007669"/>
    <property type="project" value="UniProtKB-EC"/>
</dbReference>
<sequence>MAKAWTQDKVVYQIYPKSFQDTTGNGQGDLAGIISRLDYLQFLGVDILWLTPVYPSPQVDNGYDVTDYCAIDPGYGTMEDFERLVREARQRDLSIMMDMVFNHTSTRHPWFVQACDPQSPYHPFYIWQDSPPEKPPTNWLSKFGGPAWQWQPQCGQHYLHLFSREQADLNWEHPPVREALKEVCRFWAGKGVDALRLDVVNLISKPACFTDDPDGDGRSFYTDGPRVHEFLREMNRDVFSPLQLVTVGEMSSTTLEHCQQYASVDNTELSMAFNFHHLKVDYRNGEKWTLAAADFVALKKIFSDWQQGMHQRANGALFWGNHDQPRVVSRFGNDTTFRQHSAKMLAMVLYGMQGTPYLYQGEEIGMTNAGFTQISQYRDVESLTMYHLLTRQGLSSRDTLDILAAKSRDNSRTPMLWDNSKNAGFSSGTPWLECAAPAAGMNVAAAIGDPDSVLHTYRQLIQLRKQLAVLQFGDYRDLCPANSRIWCYCRRWQDQLLLVAANLTDSAIRWLPPSLPQTGEYHPLINNYPDADPLRQGGYFKPYQAVWWLLTPETPEHFPTDNNHGS</sequence>
<evidence type="ECO:0000313" key="3">
    <source>
        <dbReference type="EMBL" id="MFC6360868.1"/>
    </source>
</evidence>
<reference evidence="4" key="1">
    <citation type="journal article" date="2019" name="Int. J. Syst. Evol. Microbiol.">
        <title>The Global Catalogue of Microorganisms (GCM) 10K type strain sequencing project: providing services to taxonomists for standard genome sequencing and annotation.</title>
        <authorList>
            <consortium name="The Broad Institute Genomics Platform"/>
            <consortium name="The Broad Institute Genome Sequencing Center for Infectious Disease"/>
            <person name="Wu L."/>
            <person name="Ma J."/>
        </authorList>
    </citation>
    <scope>NUCLEOTIDE SEQUENCE [LARGE SCALE GENOMIC DNA]</scope>
    <source>
        <strain evidence="4">CGMCC 4.1530</strain>
    </source>
</reference>
<organism evidence="3 4">
    <name type="scientific">Tatumella punctata</name>
    <dbReference type="NCBI Taxonomy" id="399969"/>
    <lineage>
        <taxon>Bacteria</taxon>
        <taxon>Pseudomonadati</taxon>
        <taxon>Pseudomonadota</taxon>
        <taxon>Gammaproteobacteria</taxon>
        <taxon>Enterobacterales</taxon>
        <taxon>Erwiniaceae</taxon>
        <taxon>Tatumella</taxon>
    </lineage>
</organism>
<dbReference type="EMBL" id="JBHSUC010000001">
    <property type="protein sequence ID" value="MFC6360868.1"/>
    <property type="molecule type" value="Genomic_DNA"/>
</dbReference>
<protein>
    <submittedName>
        <fullName evidence="3">Alpha,alpha-phosphotrehalase</fullName>
        <ecNumber evidence="3">3.2.1.93</ecNumber>
    </submittedName>
</protein>
<keyword evidence="4" id="KW-1185">Reference proteome</keyword>
<dbReference type="NCBIfam" id="NF008183">
    <property type="entry name" value="PRK10933.1"/>
    <property type="match status" value="1"/>
</dbReference>
<feature type="domain" description="Glycosyl hydrolase family 13 catalytic" evidence="2">
    <location>
        <begin position="13"/>
        <end position="412"/>
    </location>
</feature>
<dbReference type="Gene3D" id="3.90.400.10">
    <property type="entry name" value="Oligo-1,6-glucosidase, Domain 2"/>
    <property type="match status" value="1"/>
</dbReference>
<gene>
    <name evidence="3" type="ORF">ACFP73_01935</name>
</gene>
<evidence type="ECO:0000256" key="1">
    <source>
        <dbReference type="ARBA" id="ARBA00008061"/>
    </source>
</evidence>
<evidence type="ECO:0000259" key="2">
    <source>
        <dbReference type="SMART" id="SM00642"/>
    </source>
</evidence>
<dbReference type="Proteomes" id="UP001596215">
    <property type="component" value="Unassembled WGS sequence"/>
</dbReference>
<accession>A0ABW1VK35</accession>
<dbReference type="PANTHER" id="PTHR10357:SF179">
    <property type="entry name" value="NEUTRAL AND BASIC AMINO ACID TRANSPORT PROTEIN RBAT"/>
    <property type="match status" value="1"/>
</dbReference>
<dbReference type="Gene3D" id="2.60.40.1180">
    <property type="entry name" value="Golgi alpha-mannosidase II"/>
    <property type="match status" value="1"/>
</dbReference>
<dbReference type="InterPro" id="IPR006047">
    <property type="entry name" value="GH13_cat_dom"/>
</dbReference>
<comment type="similarity">
    <text evidence="1">Belongs to the glycosyl hydrolase 13 family.</text>
</comment>
<dbReference type="Gene3D" id="3.20.20.80">
    <property type="entry name" value="Glycosidases"/>
    <property type="match status" value="1"/>
</dbReference>
<dbReference type="InterPro" id="IPR045857">
    <property type="entry name" value="O16G_dom_2"/>
</dbReference>
<proteinExistence type="inferred from homology"/>
<dbReference type="EC" id="3.2.1.93" evidence="3"/>
<dbReference type="SMART" id="SM00642">
    <property type="entry name" value="Aamy"/>
    <property type="match status" value="1"/>
</dbReference>
<dbReference type="InterPro" id="IPR017853">
    <property type="entry name" value="GH"/>
</dbReference>
<comment type="caution">
    <text evidence="3">The sequence shown here is derived from an EMBL/GenBank/DDBJ whole genome shotgun (WGS) entry which is preliminary data.</text>
</comment>
<dbReference type="PANTHER" id="PTHR10357">
    <property type="entry name" value="ALPHA-AMYLASE FAMILY MEMBER"/>
    <property type="match status" value="1"/>
</dbReference>
<evidence type="ECO:0000313" key="4">
    <source>
        <dbReference type="Proteomes" id="UP001596215"/>
    </source>
</evidence>
<keyword evidence="3" id="KW-0378">Hydrolase</keyword>
<dbReference type="InterPro" id="IPR013780">
    <property type="entry name" value="Glyco_hydro_b"/>
</dbReference>
<dbReference type="SUPFAM" id="SSF51445">
    <property type="entry name" value="(Trans)glycosidases"/>
    <property type="match status" value="1"/>
</dbReference>
<dbReference type="RefSeq" id="WP_212710077.1">
    <property type="nucleotide sequence ID" value="NZ_BAAAFW010000059.1"/>
</dbReference>
<keyword evidence="3" id="KW-0326">Glycosidase</keyword>
<dbReference type="CDD" id="cd11333">
    <property type="entry name" value="AmyAc_SI_OligoGlu_DGase"/>
    <property type="match status" value="1"/>
</dbReference>
<name>A0ABW1VK35_9GAMM</name>
<dbReference type="SUPFAM" id="SSF51011">
    <property type="entry name" value="Glycosyl hydrolase domain"/>
    <property type="match status" value="1"/>
</dbReference>